<reference evidence="1 2" key="2">
    <citation type="journal article" date="2022" name="Mol. Ecol. Resour.">
        <title>The genomes of chicory, endive, great burdock and yacon provide insights into Asteraceae paleo-polyploidization history and plant inulin production.</title>
        <authorList>
            <person name="Fan W."/>
            <person name="Wang S."/>
            <person name="Wang H."/>
            <person name="Wang A."/>
            <person name="Jiang F."/>
            <person name="Liu H."/>
            <person name="Zhao H."/>
            <person name="Xu D."/>
            <person name="Zhang Y."/>
        </authorList>
    </citation>
    <scope>NUCLEOTIDE SEQUENCE [LARGE SCALE GENOMIC DNA]</scope>
    <source>
        <strain evidence="2">cv. Yunnan</strain>
        <tissue evidence="1">Leaves</tissue>
    </source>
</reference>
<protein>
    <submittedName>
        <fullName evidence="1">Uncharacterized protein</fullName>
    </submittedName>
</protein>
<comment type="caution">
    <text evidence="1">The sequence shown here is derived from an EMBL/GenBank/DDBJ whole genome shotgun (WGS) entry which is preliminary data.</text>
</comment>
<name>A0ACB9K475_9ASTR</name>
<dbReference type="EMBL" id="CM042018">
    <property type="protein sequence ID" value="KAI3826985.1"/>
    <property type="molecule type" value="Genomic_DNA"/>
</dbReference>
<evidence type="ECO:0000313" key="1">
    <source>
        <dbReference type="EMBL" id="KAI3826985.1"/>
    </source>
</evidence>
<sequence length="69" mass="7894">MFRSASLSQLPPDQLLVNFELQFSLTPRSAALYHPLPLRHSHLRRLLLLFVSRPTEYTGDLLVSMVVCT</sequence>
<evidence type="ECO:0000313" key="2">
    <source>
        <dbReference type="Proteomes" id="UP001056120"/>
    </source>
</evidence>
<organism evidence="1 2">
    <name type="scientific">Smallanthus sonchifolius</name>
    <dbReference type="NCBI Taxonomy" id="185202"/>
    <lineage>
        <taxon>Eukaryota</taxon>
        <taxon>Viridiplantae</taxon>
        <taxon>Streptophyta</taxon>
        <taxon>Embryophyta</taxon>
        <taxon>Tracheophyta</taxon>
        <taxon>Spermatophyta</taxon>
        <taxon>Magnoliopsida</taxon>
        <taxon>eudicotyledons</taxon>
        <taxon>Gunneridae</taxon>
        <taxon>Pentapetalae</taxon>
        <taxon>asterids</taxon>
        <taxon>campanulids</taxon>
        <taxon>Asterales</taxon>
        <taxon>Asteraceae</taxon>
        <taxon>Asteroideae</taxon>
        <taxon>Heliantheae alliance</taxon>
        <taxon>Millerieae</taxon>
        <taxon>Smallanthus</taxon>
    </lineage>
</organism>
<dbReference type="Proteomes" id="UP001056120">
    <property type="component" value="Linkage Group LG01"/>
</dbReference>
<keyword evidence="2" id="KW-1185">Reference proteome</keyword>
<reference evidence="2" key="1">
    <citation type="journal article" date="2022" name="Mol. Ecol. Resour.">
        <title>The genomes of chicory, endive, great burdock and yacon provide insights into Asteraceae palaeo-polyploidization history and plant inulin production.</title>
        <authorList>
            <person name="Fan W."/>
            <person name="Wang S."/>
            <person name="Wang H."/>
            <person name="Wang A."/>
            <person name="Jiang F."/>
            <person name="Liu H."/>
            <person name="Zhao H."/>
            <person name="Xu D."/>
            <person name="Zhang Y."/>
        </authorList>
    </citation>
    <scope>NUCLEOTIDE SEQUENCE [LARGE SCALE GENOMIC DNA]</scope>
    <source>
        <strain evidence="2">cv. Yunnan</strain>
    </source>
</reference>
<accession>A0ACB9K475</accession>
<gene>
    <name evidence="1" type="ORF">L1987_01046</name>
</gene>
<proteinExistence type="predicted"/>